<feature type="domain" description="Transglycosylase SLT" evidence="4">
    <location>
        <begin position="489"/>
        <end position="596"/>
    </location>
</feature>
<dbReference type="InterPro" id="IPR012289">
    <property type="entry name" value="Lytic_TGlycosylase_superhlx_L"/>
</dbReference>
<reference evidence="6 7" key="1">
    <citation type="submission" date="2006-09" db="EMBL/GenBank/DDBJ databases">
        <authorList>
            <person name="Emerson D."/>
            <person name="Ferriera S."/>
            <person name="Johnson J."/>
            <person name="Kravitz S."/>
            <person name="Halpern A."/>
            <person name="Remington K."/>
            <person name="Beeson K."/>
            <person name="Tran B."/>
            <person name="Rogers Y.-H."/>
            <person name="Friedman R."/>
            <person name="Venter J.C."/>
        </authorList>
    </citation>
    <scope>NUCLEOTIDE SEQUENCE [LARGE SCALE GENOMIC DNA]</scope>
    <source>
        <strain evidence="6 7">PV-1</strain>
    </source>
</reference>
<dbReference type="RefSeq" id="WP_009849802.1">
    <property type="nucleotide sequence ID" value="NZ_DS022294.1"/>
</dbReference>
<gene>
    <name evidence="6" type="ORF">SPV1_11421</name>
</gene>
<comment type="similarity">
    <text evidence="1">Belongs to the transglycosylase Slt family.</text>
</comment>
<organism evidence="6 7">
    <name type="scientific">Mariprofundus ferrooxydans PV-1</name>
    <dbReference type="NCBI Taxonomy" id="314345"/>
    <lineage>
        <taxon>Bacteria</taxon>
        <taxon>Pseudomonadati</taxon>
        <taxon>Pseudomonadota</taxon>
        <taxon>Candidatius Mariprofundia</taxon>
        <taxon>Mariprofundales</taxon>
        <taxon>Mariprofundaceae</taxon>
        <taxon>Mariprofundus</taxon>
    </lineage>
</organism>
<dbReference type="InterPro" id="IPR008939">
    <property type="entry name" value="Lytic_TGlycosylase_superhlx_U"/>
</dbReference>
<proteinExistence type="inferred from homology"/>
<dbReference type="InterPro" id="IPR008258">
    <property type="entry name" value="Transglycosylase_SLT_dom_1"/>
</dbReference>
<name>Q0F152_9PROT</name>
<evidence type="ECO:0000259" key="4">
    <source>
        <dbReference type="Pfam" id="PF01464"/>
    </source>
</evidence>
<dbReference type="Gene3D" id="1.25.20.10">
    <property type="entry name" value="Bacterial muramidases"/>
    <property type="match status" value="1"/>
</dbReference>
<evidence type="ECO:0000259" key="5">
    <source>
        <dbReference type="Pfam" id="PF14718"/>
    </source>
</evidence>
<dbReference type="PANTHER" id="PTHR37423:SF5">
    <property type="entry name" value="SOLUBLE LYTIC MUREIN TRANSGLYCOSYLASE"/>
    <property type="match status" value="1"/>
</dbReference>
<dbReference type="SUPFAM" id="SSF48435">
    <property type="entry name" value="Bacterial muramidases"/>
    <property type="match status" value="1"/>
</dbReference>
<dbReference type="SUPFAM" id="SSF53955">
    <property type="entry name" value="Lysozyme-like"/>
    <property type="match status" value="1"/>
</dbReference>
<keyword evidence="7" id="KW-1185">Reference proteome</keyword>
<dbReference type="OrthoDB" id="5298965at2"/>
<evidence type="ECO:0000313" key="6">
    <source>
        <dbReference type="EMBL" id="EAU55339.1"/>
    </source>
</evidence>
<dbReference type="InterPro" id="IPR023346">
    <property type="entry name" value="Lysozyme-like_dom_sf"/>
</dbReference>
<evidence type="ECO:0000256" key="1">
    <source>
        <dbReference type="ARBA" id="ARBA00007734"/>
    </source>
</evidence>
<dbReference type="Pfam" id="PF01464">
    <property type="entry name" value="SLT"/>
    <property type="match status" value="1"/>
</dbReference>
<dbReference type="InParanoid" id="Q0F152"/>
<dbReference type="GO" id="GO:0004553">
    <property type="term" value="F:hydrolase activity, hydrolyzing O-glycosyl compounds"/>
    <property type="evidence" value="ECO:0007669"/>
    <property type="project" value="InterPro"/>
</dbReference>
<dbReference type="HOGENOM" id="CLU_019016_0_1_0"/>
<comment type="caution">
    <text evidence="6">The sequence shown here is derived from an EMBL/GenBank/DDBJ whole genome shotgun (WGS) entry which is preliminary data.</text>
</comment>
<dbReference type="AlphaFoldDB" id="Q0F152"/>
<feature type="signal peptide" evidence="3">
    <location>
        <begin position="1"/>
        <end position="20"/>
    </location>
</feature>
<dbReference type="FunCoup" id="Q0F152">
    <property type="interactions" value="103"/>
</dbReference>
<feature type="domain" description="Lytic transglycosylase superhelical linker" evidence="5">
    <location>
        <begin position="409"/>
        <end position="474"/>
    </location>
</feature>
<dbReference type="CDD" id="cd13401">
    <property type="entry name" value="Slt70-like"/>
    <property type="match status" value="1"/>
</dbReference>
<accession>Q0F152</accession>
<dbReference type="Proteomes" id="UP000005297">
    <property type="component" value="Unassembled WGS sequence"/>
</dbReference>
<dbReference type="eggNOG" id="COG0741">
    <property type="taxonomic scope" value="Bacteria"/>
</dbReference>
<evidence type="ECO:0000256" key="3">
    <source>
        <dbReference type="SAM" id="SignalP"/>
    </source>
</evidence>
<feature type="chain" id="PRO_5004171449" evidence="3">
    <location>
        <begin position="21"/>
        <end position="648"/>
    </location>
</feature>
<protein>
    <submittedName>
        <fullName evidence="6">Soluble lytic murein transglycosylase</fullName>
    </submittedName>
</protein>
<dbReference type="Gene3D" id="1.10.1240.20">
    <property type="entry name" value="Lytic transglycosylase, superhelical linker domain"/>
    <property type="match status" value="1"/>
</dbReference>
<dbReference type="PANTHER" id="PTHR37423">
    <property type="entry name" value="SOLUBLE LYTIC MUREIN TRANSGLYCOSYLASE-RELATED"/>
    <property type="match status" value="1"/>
</dbReference>
<keyword evidence="2 3" id="KW-0732">Signal</keyword>
<dbReference type="Gene3D" id="1.10.530.10">
    <property type="match status" value="1"/>
</dbReference>
<dbReference type="Pfam" id="PF14718">
    <property type="entry name" value="SLT_L"/>
    <property type="match status" value="1"/>
</dbReference>
<dbReference type="InterPro" id="IPR037061">
    <property type="entry name" value="Lytic_TGlycoase_superhlx_L_sf"/>
</dbReference>
<dbReference type="STRING" id="314344.AL013_09000"/>
<evidence type="ECO:0000313" key="7">
    <source>
        <dbReference type="Proteomes" id="UP000005297"/>
    </source>
</evidence>
<sequence>MRFLSWVIALCFIGAPAVQASTIEQQRDWFEQAHKALAAHQSHKFSKLKAKLDTYPLTPYLDIWQARKMLKAGTDDRVAAVLKTFADIPESKDLRIAWVKYLAERDQWSQVAEQLRAYPGLKRKYPEIAMMSDWYTGEKEAALQQFSQRWRNNDRLTDTSRSLHKAWLKHGHPNREERWSRIIHLADRGAWREIPSLSSGKREKQWLSYWHKLQTDPKAAFSSWPSSLSHPDSHQVQLAKAMIRDGLTRLARKDPLQADLSLQQLRKQLRLDAEDSFYDVMAQKIALRAAKQHMPIAAQWLGDLPAARQNEETRAWQARLYMLQQDWPKVLEVIRAMPRAEQQQARWQYWRAYALQSTGKSEEEATAVFAGLAQDRGYYSFLSAERINLPYNFSNEEMDALPALTQDLDKLPGIQRAREWLALGQYGKANREWYAALSGVSRKTWQAAAQLASQWNWSDQAIRAAYRAGKMNALDERFPLQFESDVMLAAKETGLDPASIWGVIRQESLFNRQALSPAGARGLMQLMPKTAKMVAGQINLHGGHRQLFSPAVNIRLGSRYLADMKSRFDNKLALAAAAYNAGPGRVSQWLERTPFDSSEVWVETIPYNETRRYVQHVIAYATVYKWRRQQSVQMHELALDVTLNEGKP</sequence>
<dbReference type="GO" id="GO:0042597">
    <property type="term" value="C:periplasmic space"/>
    <property type="evidence" value="ECO:0007669"/>
    <property type="project" value="InterPro"/>
</dbReference>
<evidence type="ECO:0000256" key="2">
    <source>
        <dbReference type="ARBA" id="ARBA00022729"/>
    </source>
</evidence>
<dbReference type="EMBL" id="AATS01000003">
    <property type="protein sequence ID" value="EAU55339.1"/>
    <property type="molecule type" value="Genomic_DNA"/>
</dbReference>